<proteinExistence type="predicted"/>
<dbReference type="EMBL" id="JADAQT010000063">
    <property type="protein sequence ID" value="MBE1875390.1"/>
    <property type="molecule type" value="Genomic_DNA"/>
</dbReference>
<organism evidence="2 3">
    <name type="scientific">Myceligenerans pegani</name>
    <dbReference type="NCBI Taxonomy" id="2776917"/>
    <lineage>
        <taxon>Bacteria</taxon>
        <taxon>Bacillati</taxon>
        <taxon>Actinomycetota</taxon>
        <taxon>Actinomycetes</taxon>
        <taxon>Micrococcales</taxon>
        <taxon>Promicromonosporaceae</taxon>
        <taxon>Myceligenerans</taxon>
    </lineage>
</organism>
<accession>A0ABR9MVG9</accession>
<reference evidence="2 3" key="1">
    <citation type="submission" date="2020-10" db="EMBL/GenBank/DDBJ databases">
        <title>Myceligenerans pegani sp. nov., an endophytic actinomycete isolated from Peganum harmala L. in Xinjiang, China.</title>
        <authorList>
            <person name="Xin L."/>
        </authorList>
    </citation>
    <scope>NUCLEOTIDE SEQUENCE [LARGE SCALE GENOMIC DNA]</scope>
    <source>
        <strain evidence="2 3">TRM65318</strain>
    </source>
</reference>
<sequence length="200" mass="21948">MSSTPSAGLPRTTVLLSLQRALWDAVTPSLRGVTVLLGESGIEGRMIYDHDPDATDREDCSLVETHVLADFPDDVEVRLNAVAAVLPEERTLLAGEEWVYLRKEPAPPQPWHPHPNPAATPLLDSPRIRDELASFIDELASTSAASPDAWENATLPDYLHALAAWTRDLDGYYLGNGESVPETPSWNLVARMLHAATTYE</sequence>
<feature type="domain" description="DUF7660" evidence="1">
    <location>
        <begin position="129"/>
        <end position="200"/>
    </location>
</feature>
<evidence type="ECO:0000313" key="2">
    <source>
        <dbReference type="EMBL" id="MBE1875390.1"/>
    </source>
</evidence>
<comment type="caution">
    <text evidence="2">The sequence shown here is derived from an EMBL/GenBank/DDBJ whole genome shotgun (WGS) entry which is preliminary data.</text>
</comment>
<evidence type="ECO:0000313" key="3">
    <source>
        <dbReference type="Proteomes" id="UP000625527"/>
    </source>
</evidence>
<protein>
    <recommendedName>
        <fullName evidence="1">DUF7660 domain-containing protein</fullName>
    </recommendedName>
</protein>
<gene>
    <name evidence="2" type="ORF">IHE71_06670</name>
</gene>
<evidence type="ECO:0000259" key="1">
    <source>
        <dbReference type="Pfam" id="PF24693"/>
    </source>
</evidence>
<dbReference type="Pfam" id="PF26541">
    <property type="entry name" value="MafI2"/>
    <property type="match status" value="1"/>
</dbReference>
<dbReference type="Pfam" id="PF24693">
    <property type="entry name" value="DUF7660"/>
    <property type="match status" value="1"/>
</dbReference>
<dbReference type="InterPro" id="IPR058702">
    <property type="entry name" value="MafI2-like"/>
</dbReference>
<dbReference type="Proteomes" id="UP000625527">
    <property type="component" value="Unassembled WGS sequence"/>
</dbReference>
<dbReference type="InterPro" id="IPR056077">
    <property type="entry name" value="DUF7660"/>
</dbReference>
<name>A0ABR9MVG9_9MICO</name>
<dbReference type="RefSeq" id="WP_192861967.1">
    <property type="nucleotide sequence ID" value="NZ_JADAQT010000063.1"/>
</dbReference>
<keyword evidence="3" id="KW-1185">Reference proteome</keyword>